<dbReference type="AlphaFoldDB" id="A0A1Y1UQR1"/>
<gene>
    <name evidence="2" type="ORF">BD324DRAFT_607080</name>
</gene>
<dbReference type="EMBL" id="NBSH01000002">
    <property type="protein sequence ID" value="ORX39907.1"/>
    <property type="molecule type" value="Genomic_DNA"/>
</dbReference>
<dbReference type="GeneID" id="33555854"/>
<feature type="region of interest" description="Disordered" evidence="1">
    <location>
        <begin position="68"/>
        <end position="95"/>
    </location>
</feature>
<proteinExistence type="predicted"/>
<feature type="compositionally biased region" description="Polar residues" evidence="1">
    <location>
        <begin position="215"/>
        <end position="226"/>
    </location>
</feature>
<evidence type="ECO:0000313" key="3">
    <source>
        <dbReference type="Proteomes" id="UP000193218"/>
    </source>
</evidence>
<sequence>MTNGNNAAKRMPSAALGGRQSRRLQMRNQPVPVSVAGERGAGERWGGTTFCCGSANYSDRRCGTRSIDECGREDGREEDSGERLPPESVDFGSNIDNVKRKYKPNGSVVVGMVEHRGSSRCERCQLDDLPCFQREGKATMKCKSCTSDHCSFHSGHAGSPLTRASGSAQIPKASSKALVHLEQSDSEDDIEQLEESDDEDQGSGKKRKRGRIFDTGSQPVSSLVPS</sequence>
<name>A0A1Y1UQR1_9TREE</name>
<feature type="region of interest" description="Disordered" evidence="1">
    <location>
        <begin position="156"/>
        <end position="226"/>
    </location>
</feature>
<feature type="compositionally biased region" description="Acidic residues" evidence="1">
    <location>
        <begin position="184"/>
        <end position="201"/>
    </location>
</feature>
<dbReference type="InParanoid" id="A0A1Y1UQR1"/>
<dbReference type="Proteomes" id="UP000193218">
    <property type="component" value="Unassembled WGS sequence"/>
</dbReference>
<keyword evidence="3" id="KW-1185">Reference proteome</keyword>
<dbReference type="RefSeq" id="XP_021873692.1">
    <property type="nucleotide sequence ID" value="XM_022014046.1"/>
</dbReference>
<comment type="caution">
    <text evidence="2">The sequence shown here is derived from an EMBL/GenBank/DDBJ whole genome shotgun (WGS) entry which is preliminary data.</text>
</comment>
<accession>A0A1Y1UQR1</accession>
<feature type="region of interest" description="Disordered" evidence="1">
    <location>
        <begin position="1"/>
        <end position="28"/>
    </location>
</feature>
<evidence type="ECO:0000256" key="1">
    <source>
        <dbReference type="SAM" id="MobiDB-lite"/>
    </source>
</evidence>
<protein>
    <submittedName>
        <fullName evidence="2">Uncharacterized protein</fullName>
    </submittedName>
</protein>
<organism evidence="2 3">
    <name type="scientific">Kockovaella imperatae</name>
    <dbReference type="NCBI Taxonomy" id="4999"/>
    <lineage>
        <taxon>Eukaryota</taxon>
        <taxon>Fungi</taxon>
        <taxon>Dikarya</taxon>
        <taxon>Basidiomycota</taxon>
        <taxon>Agaricomycotina</taxon>
        <taxon>Tremellomycetes</taxon>
        <taxon>Tremellales</taxon>
        <taxon>Cuniculitremaceae</taxon>
        <taxon>Kockovaella</taxon>
    </lineage>
</organism>
<reference evidence="2 3" key="1">
    <citation type="submission" date="2017-03" db="EMBL/GenBank/DDBJ databases">
        <title>Widespread Adenine N6-methylation of Active Genes in Fungi.</title>
        <authorList>
            <consortium name="DOE Joint Genome Institute"/>
            <person name="Mondo S.J."/>
            <person name="Dannebaum R.O."/>
            <person name="Kuo R.C."/>
            <person name="Louie K.B."/>
            <person name="Bewick A.J."/>
            <person name="Labutti K."/>
            <person name="Haridas S."/>
            <person name="Kuo A."/>
            <person name="Salamov A."/>
            <person name="Ahrendt S.R."/>
            <person name="Lau R."/>
            <person name="Bowen B.P."/>
            <person name="Lipzen A."/>
            <person name="Sullivan W."/>
            <person name="Andreopoulos W.B."/>
            <person name="Clum A."/>
            <person name="Lindquist E."/>
            <person name="Daum C."/>
            <person name="Northen T.R."/>
            <person name="Ramamoorthy G."/>
            <person name="Schmitz R.J."/>
            <person name="Gryganskyi A."/>
            <person name="Culley D."/>
            <person name="Magnuson J."/>
            <person name="James T.Y."/>
            <person name="O'Malley M.A."/>
            <person name="Stajich J.E."/>
            <person name="Spatafora J.W."/>
            <person name="Visel A."/>
            <person name="Grigoriev I.V."/>
        </authorList>
    </citation>
    <scope>NUCLEOTIDE SEQUENCE [LARGE SCALE GENOMIC DNA]</scope>
    <source>
        <strain evidence="2 3">NRRL Y-17943</strain>
    </source>
</reference>
<evidence type="ECO:0000313" key="2">
    <source>
        <dbReference type="EMBL" id="ORX39907.1"/>
    </source>
</evidence>